<dbReference type="InterPro" id="IPR052344">
    <property type="entry name" value="Transposase-related"/>
</dbReference>
<dbReference type="Pfam" id="PF13817">
    <property type="entry name" value="DDE_Tnp_IS66_C"/>
    <property type="match status" value="1"/>
</dbReference>
<dbReference type="PANTHER" id="PTHR33678:SF1">
    <property type="entry name" value="BLL1576 PROTEIN"/>
    <property type="match status" value="1"/>
</dbReference>
<organism evidence="2 3">
    <name type="scientific">Paramylibacter ulvae</name>
    <dbReference type="NCBI Taxonomy" id="1651968"/>
    <lineage>
        <taxon>Bacteria</taxon>
        <taxon>Pseudomonadati</taxon>
        <taxon>Pseudomonadota</taxon>
        <taxon>Alphaproteobacteria</taxon>
        <taxon>Rhodobacterales</taxon>
        <taxon>Paracoccaceae</taxon>
        <taxon>Paramylibacter</taxon>
    </lineage>
</organism>
<dbReference type="PANTHER" id="PTHR33678">
    <property type="entry name" value="BLL1576 PROTEIN"/>
    <property type="match status" value="1"/>
</dbReference>
<evidence type="ECO:0000313" key="3">
    <source>
        <dbReference type="Proteomes" id="UP000634455"/>
    </source>
</evidence>
<evidence type="ECO:0000313" key="2">
    <source>
        <dbReference type="EMBL" id="GHA44312.1"/>
    </source>
</evidence>
<dbReference type="EMBL" id="BMZF01000001">
    <property type="protein sequence ID" value="GHA44312.1"/>
    <property type="molecule type" value="Genomic_DNA"/>
</dbReference>
<feature type="domain" description="Transposase IS66 C-terminal" evidence="1">
    <location>
        <begin position="28"/>
        <end position="66"/>
    </location>
</feature>
<reference evidence="3" key="1">
    <citation type="journal article" date="2019" name="Int. J. Syst. Evol. Microbiol.">
        <title>The Global Catalogue of Microorganisms (GCM) 10K type strain sequencing project: providing services to taxonomists for standard genome sequencing and annotation.</title>
        <authorList>
            <consortium name="The Broad Institute Genomics Platform"/>
            <consortium name="The Broad Institute Genome Sequencing Center for Infectious Disease"/>
            <person name="Wu L."/>
            <person name="Ma J."/>
        </authorList>
    </citation>
    <scope>NUCLEOTIDE SEQUENCE [LARGE SCALE GENOMIC DNA]</scope>
    <source>
        <strain evidence="3">KCTC 32465</strain>
    </source>
</reference>
<comment type="caution">
    <text evidence="2">The sequence shown here is derived from an EMBL/GenBank/DDBJ whole genome shotgun (WGS) entry which is preliminary data.</text>
</comment>
<protein>
    <recommendedName>
        <fullName evidence="1">Transposase IS66 C-terminal domain-containing protein</fullName>
    </recommendedName>
</protein>
<keyword evidence="3" id="KW-1185">Reference proteome</keyword>
<accession>A0ABQ3CVV5</accession>
<dbReference type="InterPro" id="IPR039552">
    <property type="entry name" value="IS66_C"/>
</dbReference>
<evidence type="ECO:0000259" key="1">
    <source>
        <dbReference type="Pfam" id="PF13817"/>
    </source>
</evidence>
<gene>
    <name evidence="2" type="ORF">GCM10008927_06370</name>
</gene>
<name>A0ABQ3CVV5_9RHOB</name>
<dbReference type="Proteomes" id="UP000634455">
    <property type="component" value="Unassembled WGS sequence"/>
</dbReference>
<proteinExistence type="predicted"/>
<sequence>MRPIALNRKIALFAGHDAGAQNWAMLASIIETCKLNKIEPHAYLTGVLTAIAHGHKQKDIELLLPWNFGK</sequence>